<organism evidence="1">
    <name type="scientific">Ectopseudomonas oleovorans</name>
    <name type="common">Pseudomonas oleovorans</name>
    <dbReference type="NCBI Taxonomy" id="301"/>
    <lineage>
        <taxon>Bacteria</taxon>
        <taxon>Pseudomonadati</taxon>
        <taxon>Pseudomonadota</taxon>
        <taxon>Gammaproteobacteria</taxon>
        <taxon>Pseudomonadales</taxon>
        <taxon>Pseudomonadaceae</taxon>
        <taxon>Ectopseudomonas</taxon>
    </lineage>
</organism>
<reference evidence="1" key="1">
    <citation type="submission" date="2018-11" db="EMBL/GenBank/DDBJ databases">
        <authorList>
            <consortium name="Genoscope - CEA"/>
            <person name="William W."/>
        </authorList>
    </citation>
    <scope>NUCLEOTIDE SEQUENCE [LARGE SCALE GENOMIC DNA]</scope>
    <source>
        <strain evidence="1">T9AD</strain>
    </source>
</reference>
<dbReference type="EMBL" id="LR130779">
    <property type="protein sequence ID" value="VDN61332.1"/>
    <property type="molecule type" value="Genomic_DNA"/>
</dbReference>
<evidence type="ECO:0000313" key="1">
    <source>
        <dbReference type="EMBL" id="VDN61332.1"/>
    </source>
</evidence>
<dbReference type="AlphaFoldDB" id="A0A653AYD0"/>
<accession>A0A653AYD0</accession>
<proteinExistence type="predicted"/>
<sequence length="86" mass="9641">MPAMLLRSARRQAGSYRFSVRHLHFVQSRPQGGSRFTDPPPRKAIRSRSIALVDEKSVIHPTVGWITLHRSTATQGHPQPIHRPGG</sequence>
<protein>
    <submittedName>
        <fullName evidence="1">Uncharacterized protein</fullName>
    </submittedName>
</protein>
<name>A0A653AYD0_ECTOL</name>
<gene>
    <name evidence="1" type="ORF">POT9AD_0341</name>
</gene>